<dbReference type="InterPro" id="IPR026989">
    <property type="entry name" value="TnpV"/>
</dbReference>
<keyword evidence="1" id="KW-0175">Coiled coil</keyword>
<protein>
    <submittedName>
        <fullName evidence="2">TnpV</fullName>
    </submittedName>
</protein>
<evidence type="ECO:0000313" key="3">
    <source>
        <dbReference type="Proteomes" id="UP000030008"/>
    </source>
</evidence>
<proteinExistence type="predicted"/>
<dbReference type="Proteomes" id="UP000030008">
    <property type="component" value="Unassembled WGS sequence"/>
</dbReference>
<evidence type="ECO:0000313" key="2">
    <source>
        <dbReference type="EMBL" id="KGJ52173.1"/>
    </source>
</evidence>
<organism evidence="2 3">
    <name type="scientific">Clostridium innocuum</name>
    <dbReference type="NCBI Taxonomy" id="1522"/>
    <lineage>
        <taxon>Bacteria</taxon>
        <taxon>Bacillati</taxon>
        <taxon>Bacillota</taxon>
        <taxon>Clostridia</taxon>
        <taxon>Eubacteriales</taxon>
        <taxon>Clostridiaceae</taxon>
        <taxon>Clostridium</taxon>
    </lineage>
</organism>
<dbReference type="Pfam" id="PF14198">
    <property type="entry name" value="TnpV"/>
    <property type="match status" value="1"/>
</dbReference>
<accession>A0A099I5L1</accession>
<gene>
    <name evidence="2" type="ORF">CIAN88_16090</name>
</gene>
<evidence type="ECO:0000256" key="1">
    <source>
        <dbReference type="SAM" id="Coils"/>
    </source>
</evidence>
<reference evidence="2 3" key="1">
    <citation type="submission" date="2014-08" db="EMBL/GenBank/DDBJ databases">
        <title>Clostridium innocuum, an unnegligible vancomycin-resistant pathogen causing extra-intestinal infections.</title>
        <authorList>
            <person name="Feng Y."/>
            <person name="Chiu C.-H."/>
        </authorList>
    </citation>
    <scope>NUCLEOTIDE SEQUENCE [LARGE SCALE GENOMIC DNA]</scope>
    <source>
        <strain evidence="2 3">AN88</strain>
    </source>
</reference>
<sequence>MKEIEYIEIDGLLYPNLKVEPLEQLNLTRFGRMRLNFLKEHHKIIYTNMLTNNTLNEHLQSIDDEANQLYDKLIDDYKKKRNITEELKEKNQLEWIQEMNNLENCVMEIILKSIIYFV</sequence>
<name>A0A099I5L1_CLOIN</name>
<comment type="caution">
    <text evidence="2">The sequence shown here is derived from an EMBL/GenBank/DDBJ whole genome shotgun (WGS) entry which is preliminary data.</text>
</comment>
<feature type="coiled-coil region" evidence="1">
    <location>
        <begin position="52"/>
        <end position="90"/>
    </location>
</feature>
<dbReference type="RefSeq" id="WP_044906650.1">
    <property type="nucleotide sequence ID" value="NZ_JQIF01000078.1"/>
</dbReference>
<dbReference type="EMBL" id="JQIF01000078">
    <property type="protein sequence ID" value="KGJ52173.1"/>
    <property type="molecule type" value="Genomic_DNA"/>
</dbReference>
<dbReference type="AlphaFoldDB" id="A0A099I5L1"/>